<dbReference type="PANTHER" id="PTHR31973:SF187">
    <property type="entry name" value="MUTATOR TRANSPOSASE MUDRA PROTEIN"/>
    <property type="match status" value="1"/>
</dbReference>
<dbReference type="GeneID" id="107477036"/>
<evidence type="ECO:0000259" key="1">
    <source>
        <dbReference type="Pfam" id="PF03108"/>
    </source>
</evidence>
<dbReference type="AlphaFoldDB" id="A0A6P4CJC0"/>
<reference evidence="3" key="2">
    <citation type="submission" date="2025-08" db="UniProtKB">
        <authorList>
            <consortium name="RefSeq"/>
        </authorList>
    </citation>
    <scope>IDENTIFICATION</scope>
    <source>
        <tissue evidence="3">Whole plant</tissue>
    </source>
</reference>
<dbReference type="Pfam" id="PF03108">
    <property type="entry name" value="DBD_Tnp_Mut"/>
    <property type="match status" value="1"/>
</dbReference>
<evidence type="ECO:0000313" key="2">
    <source>
        <dbReference type="Proteomes" id="UP000515211"/>
    </source>
</evidence>
<organism evidence="2 3">
    <name type="scientific">Arachis duranensis</name>
    <name type="common">Wild peanut</name>
    <dbReference type="NCBI Taxonomy" id="130453"/>
    <lineage>
        <taxon>Eukaryota</taxon>
        <taxon>Viridiplantae</taxon>
        <taxon>Streptophyta</taxon>
        <taxon>Embryophyta</taxon>
        <taxon>Tracheophyta</taxon>
        <taxon>Spermatophyta</taxon>
        <taxon>Magnoliopsida</taxon>
        <taxon>eudicotyledons</taxon>
        <taxon>Gunneridae</taxon>
        <taxon>Pentapetalae</taxon>
        <taxon>rosids</taxon>
        <taxon>fabids</taxon>
        <taxon>Fabales</taxon>
        <taxon>Fabaceae</taxon>
        <taxon>Papilionoideae</taxon>
        <taxon>50 kb inversion clade</taxon>
        <taxon>dalbergioids sensu lato</taxon>
        <taxon>Dalbergieae</taxon>
        <taxon>Pterocarpus clade</taxon>
        <taxon>Arachis</taxon>
    </lineage>
</organism>
<gene>
    <name evidence="3" type="primary">LOC107477036</name>
</gene>
<dbReference type="InterPro" id="IPR004332">
    <property type="entry name" value="Transposase_MuDR"/>
</dbReference>
<dbReference type="KEGG" id="adu:107477036"/>
<proteinExistence type="predicted"/>
<dbReference type="PANTHER" id="PTHR31973">
    <property type="entry name" value="POLYPROTEIN, PUTATIVE-RELATED"/>
    <property type="match status" value="1"/>
</dbReference>
<dbReference type="OrthoDB" id="1746950at2759"/>
<protein>
    <submittedName>
        <fullName evidence="3">Uncharacterized protein LOC107477036</fullName>
    </submittedName>
</protein>
<dbReference type="RefSeq" id="XP_015952488.1">
    <property type="nucleotide sequence ID" value="XM_016097002.1"/>
</dbReference>
<sequence length="275" mass="31521">MKTPLNSEDELDEVELDEVFPVFREGERFGELKLKVVMKFNSKMEFKEAVREYCIQEGRRIWWKKNDNLRMRAVCKGEECGWVVYASMDSEGNCWQIKTFMDDHTCPRETKNRLANRKWLGCKLVRKLRKYPNLRHCEAAQYFKSKCNLDFNKSSLTRALGDARTIVYGDAATQYGMVRDYGLTLLKTNLGSTVSIGVTAHPNPDEDPTFDRMYICLDGCKRGFKAGCRPLIGLDGAFLKTKHGGQILSAIGQDANNHIYVIAYAIVSIENTENW</sequence>
<dbReference type="Proteomes" id="UP000515211">
    <property type="component" value="Chromosome 3"/>
</dbReference>
<evidence type="ECO:0000313" key="3">
    <source>
        <dbReference type="RefSeq" id="XP_015952488.1"/>
    </source>
</evidence>
<accession>A0A6P4CJC0</accession>
<name>A0A6P4CJC0_ARADU</name>
<reference evidence="2" key="1">
    <citation type="journal article" date="2016" name="Nat. Genet.">
        <title>The genome sequences of Arachis duranensis and Arachis ipaensis, the diploid ancestors of cultivated peanut.</title>
        <authorList>
            <person name="Bertioli D.J."/>
            <person name="Cannon S.B."/>
            <person name="Froenicke L."/>
            <person name="Huang G."/>
            <person name="Farmer A.D."/>
            <person name="Cannon E.K."/>
            <person name="Liu X."/>
            <person name="Gao D."/>
            <person name="Clevenger J."/>
            <person name="Dash S."/>
            <person name="Ren L."/>
            <person name="Moretzsohn M.C."/>
            <person name="Shirasawa K."/>
            <person name="Huang W."/>
            <person name="Vidigal B."/>
            <person name="Abernathy B."/>
            <person name="Chu Y."/>
            <person name="Niederhuth C.E."/>
            <person name="Umale P."/>
            <person name="Araujo A.C."/>
            <person name="Kozik A."/>
            <person name="Kim K.D."/>
            <person name="Burow M.D."/>
            <person name="Varshney R.K."/>
            <person name="Wang X."/>
            <person name="Zhang X."/>
            <person name="Barkley N."/>
            <person name="Guimaraes P.M."/>
            <person name="Isobe S."/>
            <person name="Guo B."/>
            <person name="Liao B."/>
            <person name="Stalker H.T."/>
            <person name="Schmitz R.J."/>
            <person name="Scheffler B.E."/>
            <person name="Leal-Bertioli S.C."/>
            <person name="Xun X."/>
            <person name="Jackson S.A."/>
            <person name="Michelmore R."/>
            <person name="Ozias-Akins P."/>
        </authorList>
    </citation>
    <scope>NUCLEOTIDE SEQUENCE [LARGE SCALE GENOMIC DNA]</scope>
    <source>
        <strain evidence="2">cv. V14167</strain>
    </source>
</reference>
<feature type="domain" description="Transposase MuDR plant" evidence="1">
    <location>
        <begin position="32"/>
        <end position="93"/>
    </location>
</feature>
<keyword evidence="2" id="KW-1185">Reference proteome</keyword>